<proteinExistence type="predicted"/>
<protein>
    <submittedName>
        <fullName evidence="1">Uncharacterized protein</fullName>
    </submittedName>
</protein>
<dbReference type="EMBL" id="CM055098">
    <property type="protein sequence ID" value="KAJ7548741.1"/>
    <property type="molecule type" value="Genomic_DNA"/>
</dbReference>
<sequence>MAMAGATPPRGGGGEAYGGLWIDFLLLPERLDEHVEALKDGKVSGPSPHELISMFLEQAMANHKLVTSAPGNNALKEPEMHRTLFGLSRMQGKTASILCERAAKLAVASQFTLADVESLIASEQHQLLLLRALVKYDKSRSFMHGCNFHRWVLHKVLQTQPVGFTMKTAVSLTPVPGSFAKGDCSMAEDLLPLGFSEFSGVVESITSRDESKSLEFLEKVVANEILPIGKSNLKQGKADSHCPVGEFCKNDGLQNGESDSSKELSDEYRCQLLFDIAETHFMRGRIEKAHLLFTNCGLLLNNIYSSEIWFNSDINLLQASPVPSQKLTGFILACRGLLGSEAVLDTLDTQQSGEKDSRSFSVPSLTTPSPAQLAVFDCEQTRQYAQSKVVDLLSPPHKVLDGQVKGECFKSQASSFDRFKERISVPMDIGKAQSNGYLFMDESKYKLAEGEETSMPFYSRWNSLEVRDRESVQDQVSTSRKRPRVQEHVSNGNAVESCSDRLSKTAPSKEMEILKSENNFRTFCSDKVSKESPSFTDKTLENHMGLPTKSLAHLPTSQKDKFAGVDCRSSLLENLVGDLLHRNLSWGYRLFLETDASIPASIRCKILACNVLKGILEGASFESFLRASKHLQQNKEAIEYLFHLMERSKALNKKHHISEKLEDMKPVHQNDTQCSESGPKMSIETGKTTSNMCQFALYICSTVQSSWCWELAVKYNLVAEVEACKLMGYFNASEFIGSDRTHFTESLEQTACSSNFLQEELDTKRRMTEFPGCDLGEPLEAVFNLLESGDLYDIEAFVHEVEKVTRHTATTLNPEVDDLVCGVYEKLQSSSNSQDTIGTLRVASSQKQEYQQVPGKFVSKKTCKHEFLSNQFGASAATYAAQIASIFQHYGVAAFERRQFKVAARCCDWAKRVYERHFNSNVMSWVLYRLIGSSHNKQELELPKDYDRYCSLSSGIVESAILVFIEKDLWVHLSELCEWGSALVKHCLEAKITKKSESLDSTDAAKIDGTLVADKGELLKLSWILKVAKPLNDLVPLCEAVQSSLEIDNVKQDLAQRFEEFMCILGGMEGQHESQLAGSQCLTNLYFGTKKVPLIPRISNPRILTAMASLTAGWLHRCQMARLITVPIAWERYGVLARVTAGASLPPLAGSSSAAVSTYRASPFQVSAEFGKKLFGVLLEAILGLPGFVEGDKEKGHLWLQGLADLAFEAKDYLKSLQLFLQAGKIRSSQYLSRALSMPRDIFTPWVITRMIAASKEIGAYVQAVVLCQCLPSPDYDLAFQILQENPLITDRDATTYFPCIWEVPILELLVYMHSRAGDQARVRTILHLVQQPALNVHNPAYIRNAHISAMEQLFLQRFSGEIS</sequence>
<gene>
    <name evidence="1" type="ORF">O6H91_07G024600</name>
</gene>
<evidence type="ECO:0000313" key="1">
    <source>
        <dbReference type="EMBL" id="KAJ7548741.1"/>
    </source>
</evidence>
<organism evidence="1 2">
    <name type="scientific">Diphasiastrum complanatum</name>
    <name type="common">Issler's clubmoss</name>
    <name type="synonym">Lycopodium complanatum</name>
    <dbReference type="NCBI Taxonomy" id="34168"/>
    <lineage>
        <taxon>Eukaryota</taxon>
        <taxon>Viridiplantae</taxon>
        <taxon>Streptophyta</taxon>
        <taxon>Embryophyta</taxon>
        <taxon>Tracheophyta</taxon>
        <taxon>Lycopodiopsida</taxon>
        <taxon>Lycopodiales</taxon>
        <taxon>Lycopodiaceae</taxon>
        <taxon>Lycopodioideae</taxon>
        <taxon>Diphasiastrum</taxon>
    </lineage>
</organism>
<evidence type="ECO:0000313" key="2">
    <source>
        <dbReference type="Proteomes" id="UP001162992"/>
    </source>
</evidence>
<name>A0ACC2D386_DIPCM</name>
<reference evidence="2" key="1">
    <citation type="journal article" date="2024" name="Proc. Natl. Acad. Sci. U.S.A.">
        <title>Extraordinary preservation of gene collinearity over three hundred million years revealed in homosporous lycophytes.</title>
        <authorList>
            <person name="Li C."/>
            <person name="Wickell D."/>
            <person name="Kuo L.Y."/>
            <person name="Chen X."/>
            <person name="Nie B."/>
            <person name="Liao X."/>
            <person name="Peng D."/>
            <person name="Ji J."/>
            <person name="Jenkins J."/>
            <person name="Williams M."/>
            <person name="Shu S."/>
            <person name="Plott C."/>
            <person name="Barry K."/>
            <person name="Rajasekar S."/>
            <person name="Grimwood J."/>
            <person name="Han X."/>
            <person name="Sun S."/>
            <person name="Hou Z."/>
            <person name="He W."/>
            <person name="Dai G."/>
            <person name="Sun C."/>
            <person name="Schmutz J."/>
            <person name="Leebens-Mack J.H."/>
            <person name="Li F.W."/>
            <person name="Wang L."/>
        </authorList>
    </citation>
    <scope>NUCLEOTIDE SEQUENCE [LARGE SCALE GENOMIC DNA]</scope>
    <source>
        <strain evidence="2">cv. PW_Plant_1</strain>
    </source>
</reference>
<dbReference type="Proteomes" id="UP001162992">
    <property type="component" value="Chromosome 7"/>
</dbReference>
<keyword evidence="2" id="KW-1185">Reference proteome</keyword>
<accession>A0ACC2D386</accession>
<comment type="caution">
    <text evidence="1">The sequence shown here is derived from an EMBL/GenBank/DDBJ whole genome shotgun (WGS) entry which is preliminary data.</text>
</comment>